<dbReference type="GO" id="GO:0006310">
    <property type="term" value="P:DNA recombination"/>
    <property type="evidence" value="ECO:0007669"/>
    <property type="project" value="UniProtKB-KW"/>
</dbReference>
<evidence type="ECO:0000256" key="10">
    <source>
        <dbReference type="ARBA" id="ARBA00022859"/>
    </source>
</evidence>
<evidence type="ECO:0000256" key="9">
    <source>
        <dbReference type="ARBA" id="ARBA00022737"/>
    </source>
</evidence>
<dbReference type="InterPro" id="IPR050342">
    <property type="entry name" value="HMGB"/>
</dbReference>
<evidence type="ECO:0000256" key="7">
    <source>
        <dbReference type="ARBA" id="ARBA00022525"/>
    </source>
</evidence>
<dbReference type="PANTHER" id="PTHR48112:SF3">
    <property type="entry name" value="HIGH MOBILITY GROUP PROTEIN B2"/>
    <property type="match status" value="1"/>
</dbReference>
<comment type="subcellular location">
    <subcellularLocation>
        <location evidence="1">Chromosome</location>
    </subcellularLocation>
    <subcellularLocation>
        <location evidence="2">Cytoplasm</location>
    </subcellularLocation>
    <subcellularLocation>
        <location evidence="3">Secreted</location>
    </subcellularLocation>
</comment>
<keyword evidence="12 18" id="KW-0238">DNA-binding</keyword>
<evidence type="ECO:0000256" key="8">
    <source>
        <dbReference type="ARBA" id="ARBA00022588"/>
    </source>
</evidence>
<dbReference type="CDD" id="cd21978">
    <property type="entry name" value="HMG-box_HMGB_rpt1"/>
    <property type="match status" value="1"/>
</dbReference>
<evidence type="ECO:0000256" key="4">
    <source>
        <dbReference type="ARBA" id="ARBA00008774"/>
    </source>
</evidence>
<keyword evidence="14" id="KW-0233">DNA recombination</keyword>
<dbReference type="Pfam" id="PF09011">
    <property type="entry name" value="HMG_box_2"/>
    <property type="match status" value="1"/>
</dbReference>
<keyword evidence="10" id="KW-0391">Immunity</keyword>
<keyword evidence="15" id="KW-0395">Inflammatory response</keyword>
<dbReference type="EMBL" id="JAATJV010193426">
    <property type="protein sequence ID" value="MBZ3872807.1"/>
    <property type="molecule type" value="Genomic_DNA"/>
</dbReference>
<evidence type="ECO:0000256" key="6">
    <source>
        <dbReference type="ARBA" id="ARBA00022490"/>
    </source>
</evidence>
<reference evidence="20" key="1">
    <citation type="submission" date="2020-03" db="EMBL/GenBank/DDBJ databases">
        <title>Studies in the Genomics of Life Span.</title>
        <authorList>
            <person name="Glass D."/>
        </authorList>
    </citation>
    <scope>NUCLEOTIDE SEQUENCE</scope>
    <source>
        <strain evidence="20">SUZIE</strain>
        <tissue evidence="20">Muscle</tissue>
    </source>
</reference>
<dbReference type="AlphaFoldDB" id="A0AA41SVE7"/>
<dbReference type="GO" id="GO:0005694">
    <property type="term" value="C:chromosome"/>
    <property type="evidence" value="ECO:0007669"/>
    <property type="project" value="UniProtKB-SubCell"/>
</dbReference>
<evidence type="ECO:0000256" key="2">
    <source>
        <dbReference type="ARBA" id="ARBA00004496"/>
    </source>
</evidence>
<evidence type="ECO:0000256" key="11">
    <source>
        <dbReference type="ARBA" id="ARBA00023097"/>
    </source>
</evidence>
<keyword evidence="9" id="KW-0677">Repeat</keyword>
<dbReference type="FunFam" id="1.10.30.10:FF:000006">
    <property type="entry name" value="High mobility group protein B1"/>
    <property type="match status" value="1"/>
</dbReference>
<dbReference type="GO" id="GO:0005737">
    <property type="term" value="C:cytoplasm"/>
    <property type="evidence" value="ECO:0007669"/>
    <property type="project" value="UniProtKB-SubCell"/>
</dbReference>
<accession>A0AA41SVE7</accession>
<dbReference type="GO" id="GO:0006954">
    <property type="term" value="P:inflammatory response"/>
    <property type="evidence" value="ECO:0007669"/>
    <property type="project" value="UniProtKB-KW"/>
</dbReference>
<keyword evidence="8" id="KW-0399">Innate immunity</keyword>
<evidence type="ECO:0000256" key="15">
    <source>
        <dbReference type="ARBA" id="ARBA00023198"/>
    </source>
</evidence>
<dbReference type="PROSITE" id="PS50118">
    <property type="entry name" value="HMG_BOX_2"/>
    <property type="match status" value="1"/>
</dbReference>
<evidence type="ECO:0000256" key="18">
    <source>
        <dbReference type="PROSITE-ProRule" id="PRU00267"/>
    </source>
</evidence>
<dbReference type="GO" id="GO:0005576">
    <property type="term" value="C:extracellular region"/>
    <property type="evidence" value="ECO:0007669"/>
    <property type="project" value="UniProtKB-SubCell"/>
</dbReference>
<evidence type="ECO:0000256" key="5">
    <source>
        <dbReference type="ARBA" id="ARBA00022454"/>
    </source>
</evidence>
<evidence type="ECO:0000313" key="21">
    <source>
        <dbReference type="Proteomes" id="UP001166674"/>
    </source>
</evidence>
<dbReference type="GO" id="GO:0006357">
    <property type="term" value="P:regulation of transcription by RNA polymerase II"/>
    <property type="evidence" value="ECO:0007669"/>
    <property type="project" value="TreeGrafter"/>
</dbReference>
<proteinExistence type="inferred from homology"/>
<keyword evidence="13" id="KW-1015">Disulfide bond</keyword>
<dbReference type="SUPFAM" id="SSF47095">
    <property type="entry name" value="HMG-box"/>
    <property type="match status" value="1"/>
</dbReference>
<organism evidence="20 21">
    <name type="scientific">Sciurus carolinensis</name>
    <name type="common">Eastern gray squirrel</name>
    <dbReference type="NCBI Taxonomy" id="30640"/>
    <lineage>
        <taxon>Eukaryota</taxon>
        <taxon>Metazoa</taxon>
        <taxon>Chordata</taxon>
        <taxon>Craniata</taxon>
        <taxon>Vertebrata</taxon>
        <taxon>Euteleostomi</taxon>
        <taxon>Mammalia</taxon>
        <taxon>Eutheria</taxon>
        <taxon>Euarchontoglires</taxon>
        <taxon>Glires</taxon>
        <taxon>Rodentia</taxon>
        <taxon>Sciuromorpha</taxon>
        <taxon>Sciuridae</taxon>
        <taxon>Sciurinae</taxon>
        <taxon>Sciurini</taxon>
        <taxon>Sciurus</taxon>
    </lineage>
</organism>
<dbReference type="SMART" id="SM00398">
    <property type="entry name" value="HMG"/>
    <property type="match status" value="1"/>
</dbReference>
<dbReference type="GO" id="GO:0045087">
    <property type="term" value="P:innate immune response"/>
    <property type="evidence" value="ECO:0007669"/>
    <property type="project" value="UniProtKB-KW"/>
</dbReference>
<evidence type="ECO:0000256" key="16">
    <source>
        <dbReference type="ARBA" id="ARBA00023242"/>
    </source>
</evidence>
<comment type="caution">
    <text evidence="20">The sequence shown here is derived from an EMBL/GenBank/DDBJ whole genome shotgun (WGS) entry which is preliminary data.</text>
</comment>
<evidence type="ECO:0000259" key="19">
    <source>
        <dbReference type="PROSITE" id="PS50118"/>
    </source>
</evidence>
<evidence type="ECO:0000256" key="1">
    <source>
        <dbReference type="ARBA" id="ARBA00004286"/>
    </source>
</evidence>
<dbReference type="Proteomes" id="UP001166674">
    <property type="component" value="Unassembled WGS sequence"/>
</dbReference>
<evidence type="ECO:0000256" key="3">
    <source>
        <dbReference type="ARBA" id="ARBA00004613"/>
    </source>
</evidence>
<name>A0AA41SVE7_SCICA</name>
<feature type="DNA-binding region" description="HMG box" evidence="18">
    <location>
        <begin position="9"/>
        <end position="65"/>
    </location>
</feature>
<keyword evidence="5" id="KW-0158">Chromosome</keyword>
<dbReference type="GO" id="GO:0003677">
    <property type="term" value="F:DNA binding"/>
    <property type="evidence" value="ECO:0007669"/>
    <property type="project" value="UniProtKB-UniRule"/>
</dbReference>
<evidence type="ECO:0000256" key="14">
    <source>
        <dbReference type="ARBA" id="ARBA00023172"/>
    </source>
</evidence>
<evidence type="ECO:0000313" key="20">
    <source>
        <dbReference type="EMBL" id="MBZ3872807.1"/>
    </source>
</evidence>
<protein>
    <submittedName>
        <fullName evidence="20">High mobility group protein B1</fullName>
    </submittedName>
</protein>
<dbReference type="Gene3D" id="1.10.30.10">
    <property type="entry name" value="High mobility group box domain"/>
    <property type="match status" value="1"/>
</dbReference>
<sequence>MGKGNPNKPRGKMSLYAFFRQTCQEEHKKKHPDSSVNFAKFSKKCSERWKTTSAKEKSKFEDMAKICVREMKNCVLPKGDKKGKKIPTLLRDHHLPSSCFALNIAQRSKVNTQACPLGIVQMSWVKCGLSSQHRETAK</sequence>
<keyword evidence="11" id="KW-0558">Oxidation</keyword>
<dbReference type="InterPro" id="IPR009071">
    <property type="entry name" value="HMG_box_dom"/>
</dbReference>
<comment type="similarity">
    <text evidence="4">Belongs to the HMGB family.</text>
</comment>
<keyword evidence="21" id="KW-1185">Reference proteome</keyword>
<keyword evidence="16 18" id="KW-0539">Nucleus</keyword>
<evidence type="ECO:0000256" key="12">
    <source>
        <dbReference type="ARBA" id="ARBA00023125"/>
    </source>
</evidence>
<keyword evidence="6" id="KW-0963">Cytoplasm</keyword>
<keyword evidence="7" id="KW-0964">Secreted</keyword>
<feature type="domain" description="HMG box" evidence="19">
    <location>
        <begin position="9"/>
        <end position="65"/>
    </location>
</feature>
<evidence type="ECO:0000256" key="13">
    <source>
        <dbReference type="ARBA" id="ARBA00023157"/>
    </source>
</evidence>
<gene>
    <name evidence="20" type="ORF">SUZIE_119785</name>
</gene>
<dbReference type="InterPro" id="IPR036910">
    <property type="entry name" value="HMG_box_dom_sf"/>
</dbReference>
<comment type="subunit">
    <text evidence="17">Interacts with POU2F2, POU2F1 and POU3F1. Component of the RAG complex composed of core components RAG1 and RAG2, and associated component HMGB1 or HMGB2. Component of the SET complex, composed of at least ANP32A, APEX1, HMGB2, NME1, SET and TREX1. Directly interacts with SET. Interacts with LEF1.</text>
</comment>
<dbReference type="PANTHER" id="PTHR48112">
    <property type="entry name" value="HIGH MOBILITY GROUP PROTEIN DSP1"/>
    <property type="match status" value="1"/>
</dbReference>
<evidence type="ECO:0000256" key="17">
    <source>
        <dbReference type="ARBA" id="ARBA00046830"/>
    </source>
</evidence>
<dbReference type="GO" id="GO:0005634">
    <property type="term" value="C:nucleus"/>
    <property type="evidence" value="ECO:0007669"/>
    <property type="project" value="UniProtKB-UniRule"/>
</dbReference>